<dbReference type="EMBL" id="CP049871">
    <property type="protein sequence ID" value="QIL01861.1"/>
    <property type="molecule type" value="Genomic_DNA"/>
</dbReference>
<organism evidence="1 2">
    <name type="scientific">Sphingomonas sinipercae</name>
    <dbReference type="NCBI Taxonomy" id="2714944"/>
    <lineage>
        <taxon>Bacteria</taxon>
        <taxon>Pseudomonadati</taxon>
        <taxon>Pseudomonadota</taxon>
        <taxon>Alphaproteobacteria</taxon>
        <taxon>Sphingomonadales</taxon>
        <taxon>Sphingomonadaceae</taxon>
        <taxon>Sphingomonas</taxon>
    </lineage>
</organism>
<reference evidence="1 2" key="1">
    <citation type="submission" date="2020-03" db="EMBL/GenBank/DDBJ databases">
        <title>Sphingomonas sp. nov., isolated from fish.</title>
        <authorList>
            <person name="Hyun D.-W."/>
            <person name="Bae J.-W."/>
        </authorList>
    </citation>
    <scope>NUCLEOTIDE SEQUENCE [LARGE SCALE GENOMIC DNA]</scope>
    <source>
        <strain evidence="1 2">HDW15C</strain>
    </source>
</reference>
<proteinExistence type="predicted"/>
<keyword evidence="2" id="KW-1185">Reference proteome</keyword>
<accession>A0A6G7ZLK7</accession>
<sequence>MHGPIIGLTPQELVQQLGSPALQIREGSSLKLQFRNAECVLDAYLYPPPGAAAPLRVTYVDARNRSLASVDQGACLHSFEGP</sequence>
<gene>
    <name evidence="1" type="ORF">G7078_03035</name>
</gene>
<protein>
    <submittedName>
        <fullName evidence="1">Uncharacterized protein</fullName>
    </submittedName>
</protein>
<evidence type="ECO:0000313" key="1">
    <source>
        <dbReference type="EMBL" id="QIL01861.1"/>
    </source>
</evidence>
<evidence type="ECO:0000313" key="2">
    <source>
        <dbReference type="Proteomes" id="UP000502502"/>
    </source>
</evidence>
<dbReference type="Proteomes" id="UP000502502">
    <property type="component" value="Chromosome"/>
</dbReference>
<dbReference type="AlphaFoldDB" id="A0A6G7ZLK7"/>
<dbReference type="KEGG" id="ssin:G7078_03035"/>
<dbReference type="RefSeq" id="WP_166092865.1">
    <property type="nucleotide sequence ID" value="NZ_CP049871.1"/>
</dbReference>
<name>A0A6G7ZLK7_9SPHN</name>